<dbReference type="InterPro" id="IPR013324">
    <property type="entry name" value="RNA_pol_sigma_r3/r4-like"/>
</dbReference>
<dbReference type="Proteomes" id="UP001517247">
    <property type="component" value="Unassembled WGS sequence"/>
</dbReference>
<evidence type="ECO:0000313" key="3">
    <source>
        <dbReference type="Proteomes" id="UP001517247"/>
    </source>
</evidence>
<dbReference type="InterPro" id="IPR036388">
    <property type="entry name" value="WH-like_DNA-bd_sf"/>
</dbReference>
<protein>
    <submittedName>
        <fullName evidence="2">Sigma factor-like helix-turn-helix DNA-binding protein</fullName>
    </submittedName>
</protein>
<sequence>MQEAFLKLWLCREQVKTEQELLGFLQRQVNANIYAYYEKSQTRFQRSLLQVDSLENADDYLLRDNPLSEESEDLLLLDELESERRAQLLQLKKLLPTLKSEQKLFIRLCLKYSFNYDRIAYYLGGISDYEVGMKLEAMLAELRQIFTSSDKLALINRKETKFNLEGNFSRQQEEVFRMRYTLRYSFEQIAEAMQLSEQEVKRLFVTAHAVVGISRKQGIRNRAQRITK</sequence>
<dbReference type="SUPFAM" id="SSF88659">
    <property type="entry name" value="Sigma3 and sigma4 domains of RNA polymerase sigma factors"/>
    <property type="match status" value="1"/>
</dbReference>
<name>A0ABW9J6X7_9SPHI</name>
<reference evidence="2 3" key="1">
    <citation type="submission" date="2024-12" db="EMBL/GenBank/DDBJ databases">
        <authorList>
            <person name="Hu S."/>
        </authorList>
    </citation>
    <scope>NUCLEOTIDE SEQUENCE [LARGE SCALE GENOMIC DNA]</scope>
    <source>
        <strain evidence="2 3">THG-T11</strain>
    </source>
</reference>
<dbReference type="InterPro" id="IPR013249">
    <property type="entry name" value="RNA_pol_sigma70_r4_t2"/>
</dbReference>
<gene>
    <name evidence="2" type="ORF">E6A44_008645</name>
</gene>
<evidence type="ECO:0000313" key="2">
    <source>
        <dbReference type="EMBL" id="MFN0255637.1"/>
    </source>
</evidence>
<dbReference type="Gene3D" id="1.10.10.10">
    <property type="entry name" value="Winged helix-like DNA-binding domain superfamily/Winged helix DNA-binding domain"/>
    <property type="match status" value="1"/>
</dbReference>
<dbReference type="RefSeq" id="WP_138722726.1">
    <property type="nucleotide sequence ID" value="NZ_SSHJ02000005.1"/>
</dbReference>
<feature type="domain" description="RNA polymerase sigma factor 70 region 4 type 2" evidence="1">
    <location>
        <begin position="170"/>
        <end position="202"/>
    </location>
</feature>
<evidence type="ECO:0000259" key="1">
    <source>
        <dbReference type="Pfam" id="PF08281"/>
    </source>
</evidence>
<dbReference type="Pfam" id="PF08281">
    <property type="entry name" value="Sigma70_r4_2"/>
    <property type="match status" value="1"/>
</dbReference>
<organism evidence="2 3">
    <name type="scientific">Pedobacter ureilyticus</name>
    <dbReference type="NCBI Taxonomy" id="1393051"/>
    <lineage>
        <taxon>Bacteria</taxon>
        <taxon>Pseudomonadati</taxon>
        <taxon>Bacteroidota</taxon>
        <taxon>Sphingobacteriia</taxon>
        <taxon>Sphingobacteriales</taxon>
        <taxon>Sphingobacteriaceae</taxon>
        <taxon>Pedobacter</taxon>
    </lineage>
</organism>
<proteinExistence type="predicted"/>
<comment type="caution">
    <text evidence="2">The sequence shown here is derived from an EMBL/GenBank/DDBJ whole genome shotgun (WGS) entry which is preliminary data.</text>
</comment>
<accession>A0ABW9J6X7</accession>
<dbReference type="EMBL" id="SSHJ02000005">
    <property type="protein sequence ID" value="MFN0255637.1"/>
    <property type="molecule type" value="Genomic_DNA"/>
</dbReference>
<keyword evidence="3" id="KW-1185">Reference proteome</keyword>